<accession>A0ABS2AE44</accession>
<reference evidence="4 5" key="1">
    <citation type="submission" date="2021-01" db="EMBL/GenBank/DDBJ databases">
        <title>Actinoplanes sp. nov. LDG1-06 isolated from lichen.</title>
        <authorList>
            <person name="Saeng-In P."/>
            <person name="Phongsopitanun W."/>
            <person name="Kanchanasin P."/>
            <person name="Yuki M."/>
            <person name="Kudo T."/>
            <person name="Ohkuma M."/>
            <person name="Tanasupawat S."/>
        </authorList>
    </citation>
    <scope>NUCLEOTIDE SEQUENCE [LARGE SCALE GENOMIC DNA]</scope>
    <source>
        <strain evidence="4 5">LDG1-06</strain>
    </source>
</reference>
<dbReference type="PANTHER" id="PTHR35526">
    <property type="entry name" value="ANTI-SIGMA-F FACTOR RSBW-RELATED"/>
    <property type="match status" value="1"/>
</dbReference>
<comment type="caution">
    <text evidence="4">The sequence shown here is derived from an EMBL/GenBank/DDBJ whole genome shotgun (WGS) entry which is preliminary data.</text>
</comment>
<dbReference type="InterPro" id="IPR036890">
    <property type="entry name" value="HATPase_C_sf"/>
</dbReference>
<keyword evidence="1" id="KW-0418">Kinase</keyword>
<name>A0ABS2AE44_9ACTN</name>
<dbReference type="CDD" id="cd16936">
    <property type="entry name" value="HATPase_RsbW-like"/>
    <property type="match status" value="1"/>
</dbReference>
<evidence type="ECO:0000259" key="3">
    <source>
        <dbReference type="Pfam" id="PF13581"/>
    </source>
</evidence>
<dbReference type="Pfam" id="PF13581">
    <property type="entry name" value="HATPase_c_2"/>
    <property type="match status" value="1"/>
</dbReference>
<dbReference type="SUPFAM" id="SSF55874">
    <property type="entry name" value="ATPase domain of HSP90 chaperone/DNA topoisomerase II/histidine kinase"/>
    <property type="match status" value="1"/>
</dbReference>
<feature type="region of interest" description="Disordered" evidence="2">
    <location>
        <begin position="1"/>
        <end position="23"/>
    </location>
</feature>
<feature type="domain" description="Histidine kinase/HSP90-like ATPase" evidence="3">
    <location>
        <begin position="48"/>
        <end position="158"/>
    </location>
</feature>
<evidence type="ECO:0000313" key="5">
    <source>
        <dbReference type="Proteomes" id="UP000632138"/>
    </source>
</evidence>
<dbReference type="InterPro" id="IPR050267">
    <property type="entry name" value="Anti-sigma-factor_SerPK"/>
</dbReference>
<protein>
    <submittedName>
        <fullName evidence="4">ATP-binding protein</fullName>
    </submittedName>
</protein>
<dbReference type="PANTHER" id="PTHR35526:SF3">
    <property type="entry name" value="ANTI-SIGMA-F FACTOR RSBW"/>
    <property type="match status" value="1"/>
</dbReference>
<gene>
    <name evidence="4" type="ORF">JIG36_21235</name>
</gene>
<evidence type="ECO:0000256" key="1">
    <source>
        <dbReference type="ARBA" id="ARBA00022527"/>
    </source>
</evidence>
<dbReference type="Gene3D" id="3.30.565.10">
    <property type="entry name" value="Histidine kinase-like ATPase, C-terminal domain"/>
    <property type="match status" value="1"/>
</dbReference>
<proteinExistence type="predicted"/>
<keyword evidence="5" id="KW-1185">Reference proteome</keyword>
<sequence length="170" mass="17883">MEERVRQGVRPAPGAEPVEAGVSPTVLAEPVPAAAGRLLDRRFGRDEITLVRHEVSARLGTAGLGGDRLAGFVLAVNEVVTNVVLHAGGNGRLLLWLAGDSAWCSVTDSGPGIPTHYLTTPEIPEAYEVGGRGIWLAHQLCDEVTVATGPIGTTIGLRIMVATPIDTHRQ</sequence>
<keyword evidence="4" id="KW-0547">Nucleotide-binding</keyword>
<keyword evidence="4" id="KW-0067">ATP-binding</keyword>
<dbReference type="EMBL" id="JAENHP010000006">
    <property type="protein sequence ID" value="MBM2618084.1"/>
    <property type="molecule type" value="Genomic_DNA"/>
</dbReference>
<evidence type="ECO:0000313" key="4">
    <source>
        <dbReference type="EMBL" id="MBM2618084.1"/>
    </source>
</evidence>
<organism evidence="4 5">
    <name type="scientific">Paractinoplanes ovalisporus</name>
    <dbReference type="NCBI Taxonomy" id="2810368"/>
    <lineage>
        <taxon>Bacteria</taxon>
        <taxon>Bacillati</taxon>
        <taxon>Actinomycetota</taxon>
        <taxon>Actinomycetes</taxon>
        <taxon>Micromonosporales</taxon>
        <taxon>Micromonosporaceae</taxon>
        <taxon>Paractinoplanes</taxon>
    </lineage>
</organism>
<keyword evidence="1" id="KW-0723">Serine/threonine-protein kinase</keyword>
<keyword evidence="1" id="KW-0808">Transferase</keyword>
<dbReference type="Proteomes" id="UP000632138">
    <property type="component" value="Unassembled WGS sequence"/>
</dbReference>
<evidence type="ECO:0000256" key="2">
    <source>
        <dbReference type="SAM" id="MobiDB-lite"/>
    </source>
</evidence>
<dbReference type="InterPro" id="IPR003594">
    <property type="entry name" value="HATPase_dom"/>
</dbReference>
<dbReference type="GO" id="GO:0005524">
    <property type="term" value="F:ATP binding"/>
    <property type="evidence" value="ECO:0007669"/>
    <property type="project" value="UniProtKB-KW"/>
</dbReference>